<proteinExistence type="predicted"/>
<dbReference type="InterPro" id="IPR029052">
    <property type="entry name" value="Metallo-depent_PP-like"/>
</dbReference>
<dbReference type="InterPro" id="IPR027417">
    <property type="entry name" value="P-loop_NTPase"/>
</dbReference>
<evidence type="ECO:0000259" key="2">
    <source>
        <dbReference type="Pfam" id="PF09511"/>
    </source>
</evidence>
<feature type="domain" description="Calcineurin-like phosphoesterase" evidence="1">
    <location>
        <begin position="174"/>
        <end position="350"/>
    </location>
</feature>
<dbReference type="EMBL" id="CP027116">
    <property type="protein sequence ID" value="AVM24267.1"/>
    <property type="molecule type" value="Genomic_DNA"/>
</dbReference>
<dbReference type="SUPFAM" id="SSF52540">
    <property type="entry name" value="P-loop containing nucleoside triphosphate hydrolases"/>
    <property type="match status" value="1"/>
</dbReference>
<feature type="domain" description="T4 RNA ligase 1-like N-terminal" evidence="2">
    <location>
        <begin position="453"/>
        <end position="664"/>
    </location>
</feature>
<evidence type="ECO:0000313" key="4">
    <source>
        <dbReference type="Proteomes" id="UP000264960"/>
    </source>
</evidence>
<evidence type="ECO:0000313" key="3">
    <source>
        <dbReference type="EMBL" id="AVM24267.1"/>
    </source>
</evidence>
<dbReference type="Pfam" id="PF13671">
    <property type="entry name" value="AAA_33"/>
    <property type="match status" value="1"/>
</dbReference>
<dbReference type="AlphaFoldDB" id="A0AAD0ML39"/>
<dbReference type="Proteomes" id="UP000264960">
    <property type="component" value="Chromosome"/>
</dbReference>
<dbReference type="GO" id="GO:0003972">
    <property type="term" value="F:RNA ligase (ATP) activity"/>
    <property type="evidence" value="ECO:0007669"/>
    <property type="project" value="TreeGrafter"/>
</dbReference>
<dbReference type="Gene3D" id="3.60.21.10">
    <property type="match status" value="1"/>
</dbReference>
<evidence type="ECO:0000259" key="1">
    <source>
        <dbReference type="Pfam" id="PF00149"/>
    </source>
</evidence>
<sequence>MRTLVLTRGCPGVGKSTWIKEAGLEQYTLSADNIRLLFQSPVLNTQGKYEISPKHDNKVWDTLFTLLEDRMQRGEFTIIDATHSKQSMISRYKPLAQKYKYRVYVLDFSDVEIERILKRNKMRPEHKHVPESSILNIYERMTTEKVPSWVKVLKPDEFESVMKYEPKSYDEYSKIHIFGDIHGCNSVLQKYLEGDLKEDELYIFVGDLIDRGIENAELLEFMFSIKDQRNVIILEGNHDRYINMYGNDEETPSSTFNNKTKPELDQSNVDKKDMRQLARKLHQLAYFTYKDKKYIVTHGGVSTLPENLLLTATTQFINGVGDYSDDIDYEFSKNTDGQDIVQIHGHRNMYRLPIMAADRSYNLEGQVERGGHLRVVTLSESGIETHEVKNDIYKHEISKNETDNNFLESIGDLIEHLRNHEYIQETKLPDSISSFNFTKQAFRKKKWDETNVKARGLFINTESNEIVSRSYDKFFNIGERTETRMHHLVDTLKFPVTVYDKANGYLGTVGYDSLSNQLVFTSKSFTSKLSNDHAKWVEELFYKTFNQNQVKLIEEYLKVNKASFVFEVILPEKDPHIIEYKEDKLVLLDIVYRQMKYEKAPYSEVETVAKRLLIECKRQVSVFDNWTDFYRWYLNVSVDYSIEEEGYVIEDAAGFMTKLKLPYYNFWKQMRGLKHKISNKHEHTINTGSLYTPMHNRFFAWAKTKDRRYLRSTSIIKLRNEYEAESKKEMKA</sequence>
<protein>
    <submittedName>
        <fullName evidence="3">Phosphatase</fullName>
    </submittedName>
</protein>
<dbReference type="RefSeq" id="WP_117730696.1">
    <property type="nucleotide sequence ID" value="NZ_CP027116.1"/>
</dbReference>
<dbReference type="SUPFAM" id="SSF56300">
    <property type="entry name" value="Metallo-dependent phosphatases"/>
    <property type="match status" value="1"/>
</dbReference>
<dbReference type="GO" id="GO:0006388">
    <property type="term" value="P:tRNA splicing, via endonucleolytic cleavage and ligation"/>
    <property type="evidence" value="ECO:0007669"/>
    <property type="project" value="TreeGrafter"/>
</dbReference>
<dbReference type="PANTHER" id="PTHR32004:SF1">
    <property type="entry name" value="TRNA LIGASE"/>
    <property type="match status" value="1"/>
</dbReference>
<dbReference type="Gene3D" id="3.40.50.300">
    <property type="entry name" value="P-loop containing nucleotide triphosphate hydrolases"/>
    <property type="match status" value="1"/>
</dbReference>
<dbReference type="PRINTS" id="PR00114">
    <property type="entry name" value="STPHPHTASE"/>
</dbReference>
<dbReference type="InterPro" id="IPR004843">
    <property type="entry name" value="Calcineurin-like_PHP"/>
</dbReference>
<dbReference type="PANTHER" id="PTHR32004">
    <property type="entry name" value="TRNA LIGASE"/>
    <property type="match status" value="1"/>
</dbReference>
<dbReference type="InterPro" id="IPR019039">
    <property type="entry name" value="T4-Rnl1-like_N"/>
</dbReference>
<dbReference type="Pfam" id="PF09511">
    <property type="entry name" value="RNA_lig_T4_1"/>
    <property type="match status" value="1"/>
</dbReference>
<accession>A0AAD0ML39</accession>
<dbReference type="Pfam" id="PF00149">
    <property type="entry name" value="Metallophos"/>
    <property type="match status" value="1"/>
</dbReference>
<name>A0AAD0ML39_BACPU</name>
<dbReference type="InterPro" id="IPR006186">
    <property type="entry name" value="Ser/Thr-sp_prot-phosphatase"/>
</dbReference>
<gene>
    <name evidence="3" type="ORF">C5695_10630</name>
</gene>
<reference evidence="3 4" key="1">
    <citation type="submission" date="2018-02" db="EMBL/GenBank/DDBJ databases">
        <title>The complete genome of two Bacillus pumilus strains from Cuatro Cienegas, Coahuila, Mexico.</title>
        <authorList>
            <person name="Zarza E."/>
            <person name="Alcaraz L.D."/>
            <person name="Aguilar-Salinas B."/>
            <person name="Islas A."/>
            <person name="Olmedo-Alvarez G."/>
        </authorList>
    </citation>
    <scope>NUCLEOTIDE SEQUENCE [LARGE SCALE GENOMIC DNA]</scope>
    <source>
        <strain evidence="3 4">145</strain>
    </source>
</reference>
<organism evidence="3 4">
    <name type="scientific">Bacillus pumilus</name>
    <name type="common">Bacillus mesentericus</name>
    <dbReference type="NCBI Taxonomy" id="1408"/>
    <lineage>
        <taxon>Bacteria</taxon>
        <taxon>Bacillati</taxon>
        <taxon>Bacillota</taxon>
        <taxon>Bacilli</taxon>
        <taxon>Bacillales</taxon>
        <taxon>Bacillaceae</taxon>
        <taxon>Bacillus</taxon>
    </lineage>
</organism>
<dbReference type="GO" id="GO:0016787">
    <property type="term" value="F:hydrolase activity"/>
    <property type="evidence" value="ECO:0007669"/>
    <property type="project" value="InterPro"/>
</dbReference>